<gene>
    <name evidence="2" type="ORF">O6P43_029731</name>
</gene>
<dbReference type="GO" id="GO:0007623">
    <property type="term" value="P:circadian rhythm"/>
    <property type="evidence" value="ECO:0007669"/>
    <property type="project" value="InterPro"/>
</dbReference>
<dbReference type="AlphaFoldDB" id="A0AAD7PBT2"/>
<comment type="caution">
    <text evidence="2">The sequence shown here is derived from an EMBL/GenBank/DDBJ whole genome shotgun (WGS) entry which is preliminary data.</text>
</comment>
<name>A0AAD7PBT2_QUISA</name>
<dbReference type="Proteomes" id="UP001163823">
    <property type="component" value="Chromosome 12"/>
</dbReference>
<reference evidence="2" key="1">
    <citation type="journal article" date="2023" name="Science">
        <title>Elucidation of the pathway for biosynthesis of saponin adjuvants from the soapbark tree.</title>
        <authorList>
            <person name="Reed J."/>
            <person name="Orme A."/>
            <person name="El-Demerdash A."/>
            <person name="Owen C."/>
            <person name="Martin L.B.B."/>
            <person name="Misra R.C."/>
            <person name="Kikuchi S."/>
            <person name="Rejzek M."/>
            <person name="Martin A.C."/>
            <person name="Harkess A."/>
            <person name="Leebens-Mack J."/>
            <person name="Louveau T."/>
            <person name="Stephenson M.J."/>
            <person name="Osbourn A."/>
        </authorList>
    </citation>
    <scope>NUCLEOTIDE SEQUENCE</scope>
    <source>
        <strain evidence="2">S10</strain>
    </source>
</reference>
<dbReference type="PANTHER" id="PTHR33334:SF10">
    <property type="entry name" value="PROTEIN LNK4"/>
    <property type="match status" value="1"/>
</dbReference>
<evidence type="ECO:0000256" key="1">
    <source>
        <dbReference type="SAM" id="MobiDB-lite"/>
    </source>
</evidence>
<accession>A0AAD7PBT2</accession>
<feature type="region of interest" description="Disordered" evidence="1">
    <location>
        <begin position="381"/>
        <end position="405"/>
    </location>
</feature>
<dbReference type="PANTHER" id="PTHR33334">
    <property type="entry name" value="PROTEIN LNK1"/>
    <property type="match status" value="1"/>
</dbReference>
<feature type="compositionally biased region" description="Basic and acidic residues" evidence="1">
    <location>
        <begin position="388"/>
        <end position="398"/>
    </location>
</feature>
<keyword evidence="3" id="KW-1185">Reference proteome</keyword>
<dbReference type="KEGG" id="qsa:O6P43_029731"/>
<evidence type="ECO:0000313" key="3">
    <source>
        <dbReference type="Proteomes" id="UP001163823"/>
    </source>
</evidence>
<sequence>MDCYYGSGLDDLVVPEDQEFSDRLPSPDSWSKWGISSPEVFDSAKKFTMDTNEMEEDLDLYDLSLSEEVELETSVYDKYQSSGSSVCGGFPEQFYAETDRSRDSPNHQLQYLGGFEQMDDIFLHSVFEDLHGPETSKKSFCYSPESNCGKMPRDNLLTNISVDSDMHDLESSKYLKTHDFSPPGGLQKEDVAAPQFVPCNTKKNDHLPEEASTFEVLAPFEKNIQGDSMHEESSFQQSALHELELVMAQFTEETRICFRDALYRLARNSKQQQIAEHQDGCCATQEAIPWTDHSETTRSGKEKEMELETNSIDRAVANLMFNKMEFKGQDLPLATSVNSKQEAIETPGQQTYSSNQGQNFHYPHSTNIPGDAEVPMFSQMDQQTTTDLSRKNLPERRSFVLQFGQ</sequence>
<evidence type="ECO:0000313" key="2">
    <source>
        <dbReference type="EMBL" id="KAJ7949392.1"/>
    </source>
</evidence>
<organism evidence="2 3">
    <name type="scientific">Quillaja saponaria</name>
    <name type="common">Soap bark tree</name>
    <dbReference type="NCBI Taxonomy" id="32244"/>
    <lineage>
        <taxon>Eukaryota</taxon>
        <taxon>Viridiplantae</taxon>
        <taxon>Streptophyta</taxon>
        <taxon>Embryophyta</taxon>
        <taxon>Tracheophyta</taxon>
        <taxon>Spermatophyta</taxon>
        <taxon>Magnoliopsida</taxon>
        <taxon>eudicotyledons</taxon>
        <taxon>Gunneridae</taxon>
        <taxon>Pentapetalae</taxon>
        <taxon>rosids</taxon>
        <taxon>fabids</taxon>
        <taxon>Fabales</taxon>
        <taxon>Quillajaceae</taxon>
        <taxon>Quillaja</taxon>
    </lineage>
</organism>
<dbReference type="EMBL" id="JARAOO010000012">
    <property type="protein sequence ID" value="KAJ7949392.1"/>
    <property type="molecule type" value="Genomic_DNA"/>
</dbReference>
<proteinExistence type="predicted"/>
<protein>
    <submittedName>
        <fullName evidence="2">Protein LNK3-like isoform X1</fullName>
    </submittedName>
</protein>
<dbReference type="InterPro" id="IPR039928">
    <property type="entry name" value="LNK"/>
</dbReference>
<dbReference type="GO" id="GO:0006355">
    <property type="term" value="P:regulation of DNA-templated transcription"/>
    <property type="evidence" value="ECO:0007669"/>
    <property type="project" value="InterPro"/>
</dbReference>